<comment type="caution">
    <text evidence="1">The sequence shown here is derived from an EMBL/GenBank/DDBJ whole genome shotgun (WGS) entry which is preliminary data.</text>
</comment>
<dbReference type="Gene3D" id="3.40.50.2000">
    <property type="entry name" value="Glycogen Phosphorylase B"/>
    <property type="match status" value="2"/>
</dbReference>
<evidence type="ECO:0008006" key="3">
    <source>
        <dbReference type="Google" id="ProtNLM"/>
    </source>
</evidence>
<protein>
    <recommendedName>
        <fullName evidence="3">Glycosyltransferase subfamily 4-like N-terminal domain-containing protein</fullName>
    </recommendedName>
</protein>
<organism evidence="1 2">
    <name type="scientific">Candidatus Magasanikbacteria bacterium CG10_big_fil_rev_8_21_14_0_10_43_6</name>
    <dbReference type="NCBI Taxonomy" id="1974650"/>
    <lineage>
        <taxon>Bacteria</taxon>
        <taxon>Candidatus Magasanikiibacteriota</taxon>
    </lineage>
</organism>
<dbReference type="AlphaFoldDB" id="A0A2M6W1J6"/>
<accession>A0A2M6W1J6</accession>
<gene>
    <name evidence="1" type="ORF">COU33_02340</name>
</gene>
<dbReference type="Proteomes" id="UP000229362">
    <property type="component" value="Unassembled WGS sequence"/>
</dbReference>
<dbReference type="SUPFAM" id="SSF53756">
    <property type="entry name" value="UDP-Glycosyltransferase/glycogen phosphorylase"/>
    <property type="match status" value="1"/>
</dbReference>
<evidence type="ECO:0000313" key="1">
    <source>
        <dbReference type="EMBL" id="PIT86580.1"/>
    </source>
</evidence>
<sequence>MKNKENIRPLCLSFWAPPVVRPQAILLGKMLPEWIAQGVTPVLVTYDVCIGWDIDIPMYYIPQQPPVPWWAKILGLSSRQQKRYFELIVDLIEPIVKKHNINLLYSFAKPHESNVIGAMLKERLGIPFVAHMSDPWYENFFASRFRSGKKQILEMETYVIEQCDRVNFIVREMKELVMKKYGKVLQAKARVMHHFFQPNDYPKKQVNGGRFMFSHIGILRRERNPEILYQAFSELLKRRPDLSEAIGITLVGSVNEYTAYTDKEVKKMIHVYGLEQYVTVVPTVRFEESLQYMMDASCLVVIDANIPKVSHILCKAIDYLGSGNSIVGIMPHDNPTAALLKEVGYESFDYTQASELSTYMEGLISGTIVPEKNQDIVDTYHVGSITADLLDQFEELISDNT</sequence>
<name>A0A2M6W1J6_9BACT</name>
<proteinExistence type="predicted"/>
<dbReference type="EMBL" id="PFBZ01000102">
    <property type="protein sequence ID" value="PIT86580.1"/>
    <property type="molecule type" value="Genomic_DNA"/>
</dbReference>
<reference evidence="2" key="1">
    <citation type="submission" date="2017-09" db="EMBL/GenBank/DDBJ databases">
        <title>Depth-based differentiation of microbial function through sediment-hosted aquifers and enrichment of novel symbionts in the deep terrestrial subsurface.</title>
        <authorList>
            <person name="Probst A.J."/>
            <person name="Ladd B."/>
            <person name="Jarett J.K."/>
            <person name="Geller-Mcgrath D.E."/>
            <person name="Sieber C.M.K."/>
            <person name="Emerson J.B."/>
            <person name="Anantharaman K."/>
            <person name="Thomas B.C."/>
            <person name="Malmstrom R."/>
            <person name="Stieglmeier M."/>
            <person name="Klingl A."/>
            <person name="Woyke T."/>
            <person name="Ryan C.M."/>
            <person name="Banfield J.F."/>
        </authorList>
    </citation>
    <scope>NUCLEOTIDE SEQUENCE [LARGE SCALE GENOMIC DNA]</scope>
</reference>
<evidence type="ECO:0000313" key="2">
    <source>
        <dbReference type="Proteomes" id="UP000229362"/>
    </source>
</evidence>